<evidence type="ECO:0000256" key="2">
    <source>
        <dbReference type="ARBA" id="ARBA00022525"/>
    </source>
</evidence>
<accession>L1QCS2</accession>
<evidence type="ECO:0000259" key="9">
    <source>
        <dbReference type="PROSITE" id="PS50847"/>
    </source>
</evidence>
<evidence type="ECO:0000313" key="10">
    <source>
        <dbReference type="EMBL" id="EKY25761.1"/>
    </source>
</evidence>
<dbReference type="EMBL" id="AMEZ01000064">
    <property type="protein sequence ID" value="EKY25761.1"/>
    <property type="molecule type" value="Genomic_DNA"/>
</dbReference>
<dbReference type="NCBIfam" id="TIGR01167">
    <property type="entry name" value="LPXTG_anchor"/>
    <property type="match status" value="1"/>
</dbReference>
<feature type="transmembrane region" description="Helical" evidence="7">
    <location>
        <begin position="629"/>
        <end position="651"/>
    </location>
</feature>
<keyword evidence="11" id="KW-1185">Reference proteome</keyword>
<gene>
    <name evidence="10" type="ORF">HMPREF0216_02343</name>
</gene>
<dbReference type="SUPFAM" id="SSF49785">
    <property type="entry name" value="Galactose-binding domain-like"/>
    <property type="match status" value="2"/>
</dbReference>
<dbReference type="InterPro" id="IPR000421">
    <property type="entry name" value="FA58C"/>
</dbReference>
<dbReference type="PROSITE" id="PS50022">
    <property type="entry name" value="FA58C_3"/>
    <property type="match status" value="1"/>
</dbReference>
<organism evidence="10 11">
    <name type="scientific">Clostridium celatum DSM 1785</name>
    <dbReference type="NCBI Taxonomy" id="545697"/>
    <lineage>
        <taxon>Bacteria</taxon>
        <taxon>Bacillati</taxon>
        <taxon>Bacillota</taxon>
        <taxon>Clostridia</taxon>
        <taxon>Eubacteriales</taxon>
        <taxon>Clostridiaceae</taxon>
        <taxon>Clostridium</taxon>
    </lineage>
</organism>
<keyword evidence="7" id="KW-0472">Membrane</keyword>
<keyword evidence="2" id="KW-0964">Secreted</keyword>
<evidence type="ECO:0000313" key="11">
    <source>
        <dbReference type="Proteomes" id="UP000010420"/>
    </source>
</evidence>
<evidence type="ECO:0000259" key="8">
    <source>
        <dbReference type="PROSITE" id="PS50022"/>
    </source>
</evidence>
<sequence length="656" mass="72712">MNIEGPTTDKWFLKDIYLPEYIVDDRNDSGFVSGETVKAGEYMGFDLGQVETIKDVFLAMGRTCYDEDIVTTGVLEYSVDGENWTELKVNDGQYDLLAECDIEARYVRYRITEDSDKKLYIRDFKVNTGKTLENVIGNIKSETAIAKKSVEGTEEVTLVENIGEVSLKAGDTIGLALNDVKHIVAVTANGNMNESDFVIESSIDNAQWEKVAEGTSFRVDDPVVGKYFRIKAINDTKVNIENIKVYTEGFDIAEVTTNRRISTNDLIHPRYAADNDISSQFVCSDDIFEGEFVQLDYGKVKHVRDIRIVQGPGADILSGDVEYSVDGENWTKVGVITGPETLIKDLDINVRYVRVISDRNEEFPWTRVRMIAVNTTEKEYKTSATASGTYVDRTENIRDNDLNTAYIPTRDIVAGDTLTYRIFDGKLTSKVTVVQGADNISGAKVIAETINGETIELGILDEALKELHLENPRNIVAVKLVWESDAGRPEIFEIKPTFVSLDSIMEKINSAIATAEEALKSEKVTEERIALEESLANIKEKLASDMATEDEKVLAYEDLIEKTKAFIDSVETPEVPEIPEIPEVPESPEVPETPEVPEIPETPVRPETSKPETSEKPNKPTENLPQTGAVVGTGVIAAIGGLLTAAGVAIFKRKKD</sequence>
<keyword evidence="1" id="KW-0134">Cell wall</keyword>
<dbReference type="RefSeq" id="WP_005214119.1">
    <property type="nucleotide sequence ID" value="NZ_KB291655.1"/>
</dbReference>
<evidence type="ECO:0000256" key="4">
    <source>
        <dbReference type="ARBA" id="ARBA00023088"/>
    </source>
</evidence>
<dbReference type="InterPro" id="IPR008979">
    <property type="entry name" value="Galactose-bd-like_sf"/>
</dbReference>
<protein>
    <submittedName>
        <fullName evidence="10">LPXTG-motif protein cell wall anchor domain protein</fullName>
    </submittedName>
</protein>
<keyword evidence="7" id="KW-1133">Transmembrane helix</keyword>
<feature type="compositionally biased region" description="Basic and acidic residues" evidence="6">
    <location>
        <begin position="607"/>
        <end position="619"/>
    </location>
</feature>
<name>L1QCS2_9CLOT</name>
<feature type="domain" description="F5/8 type C" evidence="8">
    <location>
        <begin position="1"/>
        <end position="129"/>
    </location>
</feature>
<evidence type="ECO:0000256" key="7">
    <source>
        <dbReference type="SAM" id="Phobius"/>
    </source>
</evidence>
<keyword evidence="5" id="KW-0378">Hydrolase</keyword>
<evidence type="ECO:0000256" key="6">
    <source>
        <dbReference type="SAM" id="MobiDB-lite"/>
    </source>
</evidence>
<dbReference type="InterPro" id="IPR019931">
    <property type="entry name" value="LPXTG_anchor"/>
</dbReference>
<keyword evidence="3" id="KW-0732">Signal</keyword>
<dbReference type="STRING" id="545697.HMPREF0216_02343"/>
<keyword evidence="7" id="KW-0812">Transmembrane</keyword>
<proteinExistence type="predicted"/>
<reference evidence="10 11" key="1">
    <citation type="submission" date="2012-05" db="EMBL/GenBank/DDBJ databases">
        <authorList>
            <person name="Weinstock G."/>
            <person name="Sodergren E."/>
            <person name="Lobos E.A."/>
            <person name="Fulton L."/>
            <person name="Fulton R."/>
            <person name="Courtney L."/>
            <person name="Fronick C."/>
            <person name="O'Laughlin M."/>
            <person name="Godfrey J."/>
            <person name="Wilson R.M."/>
            <person name="Miner T."/>
            <person name="Farmer C."/>
            <person name="Delehaunty K."/>
            <person name="Cordes M."/>
            <person name="Minx P."/>
            <person name="Tomlinson C."/>
            <person name="Chen J."/>
            <person name="Wollam A."/>
            <person name="Pepin K.H."/>
            <person name="Bhonagiri V."/>
            <person name="Zhang X."/>
            <person name="Suruliraj S."/>
            <person name="Warren W."/>
            <person name="Mitreva M."/>
            <person name="Mardis E.R."/>
            <person name="Wilson R.K."/>
        </authorList>
    </citation>
    <scope>NUCLEOTIDE SEQUENCE [LARGE SCALE GENOMIC DNA]</scope>
    <source>
        <strain evidence="10 11">DSM 1785</strain>
    </source>
</reference>
<dbReference type="eggNOG" id="COG3525">
    <property type="taxonomic scope" value="Bacteria"/>
</dbReference>
<feature type="domain" description="Gram-positive cocci surface proteins LPxTG" evidence="9">
    <location>
        <begin position="624"/>
        <end position="656"/>
    </location>
</feature>
<evidence type="ECO:0000256" key="3">
    <source>
        <dbReference type="ARBA" id="ARBA00022729"/>
    </source>
</evidence>
<dbReference type="GO" id="GO:0016798">
    <property type="term" value="F:hydrolase activity, acting on glycosyl bonds"/>
    <property type="evidence" value="ECO:0007669"/>
    <property type="project" value="UniProtKB-KW"/>
</dbReference>
<keyword evidence="5" id="KW-0326">Glycosidase</keyword>
<evidence type="ECO:0000256" key="5">
    <source>
        <dbReference type="ARBA" id="ARBA00023295"/>
    </source>
</evidence>
<dbReference type="PATRIC" id="fig|545697.3.peg.2305"/>
<evidence type="ECO:0000256" key="1">
    <source>
        <dbReference type="ARBA" id="ARBA00022512"/>
    </source>
</evidence>
<dbReference type="Gene3D" id="2.60.120.260">
    <property type="entry name" value="Galactose-binding domain-like"/>
    <property type="match status" value="2"/>
</dbReference>
<dbReference type="HOGENOM" id="CLU_417815_0_0_9"/>
<feature type="region of interest" description="Disordered" evidence="6">
    <location>
        <begin position="571"/>
        <end position="629"/>
    </location>
</feature>
<comment type="caution">
    <text evidence="10">The sequence shown here is derived from an EMBL/GenBank/DDBJ whole genome shotgun (WGS) entry which is preliminary data.</text>
</comment>
<dbReference type="AlphaFoldDB" id="L1QCS2"/>
<dbReference type="PROSITE" id="PS50847">
    <property type="entry name" value="GRAM_POS_ANCHORING"/>
    <property type="match status" value="1"/>
</dbReference>
<keyword evidence="4" id="KW-0572">Peptidoglycan-anchor</keyword>
<dbReference type="Proteomes" id="UP000010420">
    <property type="component" value="Unassembled WGS sequence"/>
</dbReference>
<dbReference type="Pfam" id="PF00754">
    <property type="entry name" value="F5_F8_type_C"/>
    <property type="match status" value="2"/>
</dbReference>